<feature type="region of interest" description="Disordered" evidence="1">
    <location>
        <begin position="52"/>
        <end position="90"/>
    </location>
</feature>
<comment type="caution">
    <text evidence="2">The sequence shown here is derived from an EMBL/GenBank/DDBJ whole genome shotgun (WGS) entry which is preliminary data.</text>
</comment>
<reference evidence="2 3" key="1">
    <citation type="submission" date="2024-09" db="EMBL/GenBank/DDBJ databases">
        <title>Chromosome-scale assembly of Riccia fluitans.</title>
        <authorList>
            <person name="Paukszto L."/>
            <person name="Sawicki J."/>
            <person name="Karawczyk K."/>
            <person name="Piernik-Szablinska J."/>
            <person name="Szczecinska M."/>
            <person name="Mazdziarz M."/>
        </authorList>
    </citation>
    <scope>NUCLEOTIDE SEQUENCE [LARGE SCALE GENOMIC DNA]</scope>
    <source>
        <strain evidence="2">Rf_01</strain>
        <tissue evidence="2">Aerial parts of the thallus</tissue>
    </source>
</reference>
<gene>
    <name evidence="2" type="ORF">R1flu_018245</name>
</gene>
<protein>
    <submittedName>
        <fullName evidence="2">Uncharacterized protein</fullName>
    </submittedName>
</protein>
<dbReference type="Proteomes" id="UP001605036">
    <property type="component" value="Unassembled WGS sequence"/>
</dbReference>
<name>A0ABD1ZF96_9MARC</name>
<dbReference type="EMBL" id="JBHFFA010000001">
    <property type="protein sequence ID" value="KAL2650117.1"/>
    <property type="molecule type" value="Genomic_DNA"/>
</dbReference>
<feature type="compositionally biased region" description="Basic and acidic residues" evidence="1">
    <location>
        <begin position="57"/>
        <end position="70"/>
    </location>
</feature>
<keyword evidence="3" id="KW-1185">Reference proteome</keyword>
<accession>A0ABD1ZF96</accession>
<proteinExistence type="predicted"/>
<organism evidence="2 3">
    <name type="scientific">Riccia fluitans</name>
    <dbReference type="NCBI Taxonomy" id="41844"/>
    <lineage>
        <taxon>Eukaryota</taxon>
        <taxon>Viridiplantae</taxon>
        <taxon>Streptophyta</taxon>
        <taxon>Embryophyta</taxon>
        <taxon>Marchantiophyta</taxon>
        <taxon>Marchantiopsida</taxon>
        <taxon>Marchantiidae</taxon>
        <taxon>Marchantiales</taxon>
        <taxon>Ricciaceae</taxon>
        <taxon>Riccia</taxon>
    </lineage>
</organism>
<dbReference type="AlphaFoldDB" id="A0ABD1ZF96"/>
<evidence type="ECO:0000256" key="1">
    <source>
        <dbReference type="SAM" id="MobiDB-lite"/>
    </source>
</evidence>
<evidence type="ECO:0000313" key="3">
    <source>
        <dbReference type="Proteomes" id="UP001605036"/>
    </source>
</evidence>
<feature type="region of interest" description="Disordered" evidence="1">
    <location>
        <begin position="1"/>
        <end position="23"/>
    </location>
</feature>
<evidence type="ECO:0000313" key="2">
    <source>
        <dbReference type="EMBL" id="KAL2650117.1"/>
    </source>
</evidence>
<sequence>MEPDQNSGNVGKEKQEQTAPVGILDIMMRSGAKEETYIKSLVGTAKLWLEADEEEGEHERGREDDTRRGDSGALFRRAVGSAGGVETLRG</sequence>